<dbReference type="KEGG" id="vg:3294192"/>
<accession>Q58M89</accession>
<keyword evidence="3" id="KW-1185">Reference proteome</keyword>
<gene>
    <name evidence="2" type="ORF">PCMG_00270</name>
    <name evidence="1" type="ORF">PSSM2_266</name>
</gene>
<dbReference type="EMBL" id="AY939844">
    <property type="protein sequence ID" value="AAX44643.1"/>
    <property type="molecule type" value="Genomic_DNA"/>
</dbReference>
<proteinExistence type="predicted"/>
<organism evidence="1 3">
    <name type="scientific">Prochlorococcus phage P-SSM2</name>
    <dbReference type="NCBI Taxonomy" id="268746"/>
    <lineage>
        <taxon>Viruses</taxon>
        <taxon>Duplodnaviria</taxon>
        <taxon>Heunggongvirae</taxon>
        <taxon>Uroviricota</taxon>
        <taxon>Caudoviricetes</taxon>
        <taxon>Pantevenvirales</taxon>
        <taxon>Kyanoviridae</taxon>
        <taxon>Salacisavirus</taxon>
        <taxon>Salacisavirus pssm2</taxon>
    </lineage>
</organism>
<protein>
    <recommendedName>
        <fullName evidence="5">Glycosyltransferase</fullName>
    </recommendedName>
</protein>
<name>Q58M89_BPPRM</name>
<dbReference type="EMBL" id="GU071092">
    <property type="protein sequence ID" value="ACY76146.1"/>
    <property type="molecule type" value="Genomic_DNA"/>
</dbReference>
<reference evidence="1 3" key="1">
    <citation type="journal article" date="2005" name="PLoS Biol.">
        <title>Three Prochlorococcus cyanophage genomes: signature features and ecological interpretations.</title>
        <authorList>
            <person name="Sullivan M.B."/>
            <person name="Coleman M.L."/>
            <person name="Weigele P."/>
            <person name="Rohwer F."/>
            <person name="Chisholm S.W."/>
        </authorList>
    </citation>
    <scope>NUCLEOTIDE SEQUENCE</scope>
</reference>
<dbReference type="Proteomes" id="UP000013923">
    <property type="component" value="Genome"/>
</dbReference>
<evidence type="ECO:0000313" key="3">
    <source>
        <dbReference type="Proteomes" id="UP000000991"/>
    </source>
</evidence>
<dbReference type="SUPFAM" id="SSF53756">
    <property type="entry name" value="UDP-Glycosyltransferase/glycogen phosphorylase"/>
    <property type="match status" value="1"/>
</dbReference>
<evidence type="ECO:0000313" key="1">
    <source>
        <dbReference type="EMBL" id="AAX44643.1"/>
    </source>
</evidence>
<dbReference type="Proteomes" id="UP000000991">
    <property type="component" value="Segment"/>
</dbReference>
<evidence type="ECO:0000313" key="2">
    <source>
        <dbReference type="EMBL" id="ACY76146.1"/>
    </source>
</evidence>
<dbReference type="GeneID" id="3294192"/>
<organismHost>
    <name type="scientific">Prochlorococcus</name>
    <dbReference type="NCBI Taxonomy" id="1218"/>
</organismHost>
<evidence type="ECO:0008006" key="5">
    <source>
        <dbReference type="Google" id="ProtNLM"/>
    </source>
</evidence>
<reference evidence="1 3" key="3">
    <citation type="journal article" date="2010" name="Environ. Microbiol.">
        <title>Genomic analysis of oceanic cyanobacterial myoviruses compared with T4-like myoviruses from diverse hosts and environments.</title>
        <authorList>
            <person name="Sullivan M.B."/>
            <person name="Huang K.H."/>
            <person name="Ignacio-Espinoza J.C."/>
            <person name="Berlin A.M."/>
            <person name="Kelly L."/>
            <person name="Weigele P.R."/>
            <person name="DeFrancesco A.S."/>
            <person name="Kern S.E."/>
            <person name="Thompson L.R."/>
            <person name="Young S."/>
            <person name="Yandava C."/>
            <person name="Fu R."/>
            <person name="Krastins B."/>
            <person name="Chase M."/>
            <person name="Sarracino D."/>
            <person name="Osburne M.S."/>
            <person name="Henn M.R."/>
            <person name="Chisholm S.W."/>
        </authorList>
    </citation>
    <scope>NUCLEOTIDE SEQUENCE [LARGE SCALE GENOMIC DNA]</scope>
</reference>
<reference evidence="2 4" key="2">
    <citation type="submission" date="2009-10" db="EMBL/GenBank/DDBJ databases">
        <title>The Genome Sequence of Prochlorococcus phage P-SSM2.</title>
        <authorList>
            <consortium name="The Broad Institute Genome Sequencing Platform"/>
            <person name="Henn M.R."/>
            <person name="Sullivan M.S."/>
            <person name="Osburne M.S."/>
            <person name="Levin J."/>
            <person name="Malboeuf C."/>
            <person name="Casali M."/>
            <person name="Russ C."/>
            <person name="Lennon N."/>
            <person name="Chapman S.B."/>
            <person name="Erlich R."/>
            <person name="Young S.K."/>
            <person name="Koehrsen M."/>
            <person name="Yandava C."/>
            <person name="Zeng Q."/>
            <person name="Alvarado L."/>
            <person name="Anderson S."/>
            <person name="Berlin A."/>
            <person name="Borenstein D."/>
            <person name="Chen Z."/>
            <person name="Engels R."/>
            <person name="Freedman E."/>
            <person name="Gellesch M."/>
            <person name="Goldberg J."/>
            <person name="Green L."/>
            <person name="Griggs A."/>
            <person name="Gujja S."/>
            <person name="Heilman E.R."/>
            <person name="Heiman D."/>
            <person name="Hepburn T."/>
            <person name="Howarth C."/>
            <person name="Jen D."/>
            <person name="Larson L."/>
            <person name="Lewis B."/>
            <person name="Mehta T."/>
            <person name="Park D."/>
            <person name="Pearson M."/>
            <person name="Richards J."/>
            <person name="Rizzolo K."/>
            <person name="Roberts A."/>
            <person name="Ryan E."/>
            <person name="Saif S."/>
            <person name="Shea T."/>
            <person name="Shenoy N."/>
            <person name="Sisk P."/>
            <person name="Stolte C."/>
            <person name="Sykes S."/>
            <person name="Walk T."/>
            <person name="White J."/>
            <person name="Yu Q."/>
            <person name="Coleman M.L."/>
            <person name="Huang K.H."/>
            <person name="Weigele P.R."/>
            <person name="DeFrancesco A.S."/>
            <person name="Kern S.E."/>
            <person name="Thompson L.R."/>
            <person name="Fu R."/>
            <person name="Hombeck B."/>
            <person name="Chisholm S.W."/>
            <person name="Haas B."/>
            <person name="Nusbaum C."/>
            <person name="Birren B."/>
        </authorList>
    </citation>
    <scope>NUCLEOTIDE SEQUENCE [LARGE SCALE GENOMIC DNA]</scope>
    <source>
        <strain evidence="2">P-SSM2</strain>
    </source>
</reference>
<sequence>MINLFYEEDYWRGARTLNGPKKVIDNLKASLEQEKIPYAINEEKYKNNFLVQYDYNAYLKHSKLTLENCVIGPQIWMFDSHIELKENPHYYKSIITPSQWVKDLYVSKFGYPEEKISVWPVGITLPKYKREKKYGCLVYYKRRDEASLSKVRELLADRHITYNVMEYGQYSQNALEILAPESEFCFVLNGTESQGIAIQEIMSYNTPMFVWDIESWEDQGPEWSVPATSIPYWSDECGERFVNADDMDVTFDKFYSRIGEYNPRKYVEDNLSYKKSVEKLLEIFDAN</sequence>
<dbReference type="RefSeq" id="YP_214497.1">
    <property type="nucleotide sequence ID" value="NC_006883.2"/>
</dbReference>
<evidence type="ECO:0000313" key="4">
    <source>
        <dbReference type="Proteomes" id="UP000013923"/>
    </source>
</evidence>